<keyword evidence="2" id="KW-1185">Reference proteome</keyword>
<dbReference type="Pfam" id="PF11518">
    <property type="entry name" value="DUF3221"/>
    <property type="match status" value="1"/>
</dbReference>
<dbReference type="EMBL" id="BA000004">
    <property type="protein sequence ID" value="BAB06464.1"/>
    <property type="molecule type" value="Genomic_DNA"/>
</dbReference>
<dbReference type="KEGG" id="bha:BH2745"/>
<evidence type="ECO:0000313" key="2">
    <source>
        <dbReference type="Proteomes" id="UP000001258"/>
    </source>
</evidence>
<dbReference type="InterPro" id="IPR021598">
    <property type="entry name" value="DUF3221"/>
</dbReference>
<dbReference type="PIR" id="A83993">
    <property type="entry name" value="A83993"/>
</dbReference>
<dbReference type="Proteomes" id="UP000001258">
    <property type="component" value="Chromosome"/>
</dbReference>
<dbReference type="eggNOG" id="ENOG5033DSG">
    <property type="taxonomic scope" value="Bacteria"/>
</dbReference>
<evidence type="ECO:0000313" key="1">
    <source>
        <dbReference type="EMBL" id="BAB06464.1"/>
    </source>
</evidence>
<name>Q9K9A4_HALH5</name>
<accession>Q9K9A4</accession>
<reference evidence="1 2" key="1">
    <citation type="journal article" date="2000" name="Nucleic Acids Res.">
        <title>Complete genome sequence of the alkaliphilic bacterium Bacillus halodurans and genomic sequence comparison with Bacillus subtilis.</title>
        <authorList>
            <person name="Takami H."/>
            <person name="Nakasone K."/>
            <person name="Takaki Y."/>
            <person name="Maeno G."/>
            <person name="Sasaki R."/>
            <person name="Masui N."/>
            <person name="Fuji F."/>
            <person name="Hirama C."/>
            <person name="Nakamura Y."/>
            <person name="Ogasawara N."/>
            <person name="Kuhara S."/>
            <person name="Horikoshi K."/>
        </authorList>
    </citation>
    <scope>NUCLEOTIDE SEQUENCE [LARGE SCALE GENOMIC DNA]</scope>
    <source>
        <strain evidence="2">ATCC BAA-125 / DSM 18197 / FERM 7344 / JCM 9153 / C-125</strain>
    </source>
</reference>
<gene>
    <name evidence="1" type="ordered locus">BH2745</name>
</gene>
<dbReference type="PROSITE" id="PS51257">
    <property type="entry name" value="PROKAR_LIPOPROTEIN"/>
    <property type="match status" value="1"/>
</dbReference>
<dbReference type="RefSeq" id="WP_010898893.1">
    <property type="nucleotide sequence ID" value="NC_002570.2"/>
</dbReference>
<dbReference type="HOGENOM" id="CLU_1493350_0_0_9"/>
<dbReference type="OrthoDB" id="2603210at2"/>
<dbReference type="STRING" id="272558.gene:10728644"/>
<dbReference type="AlphaFoldDB" id="Q9K9A4"/>
<proteinExistence type="predicted"/>
<organism evidence="1 2">
    <name type="scientific">Halalkalibacterium halodurans (strain ATCC BAA-125 / DSM 18197 / FERM 7344 / JCM 9153 / C-125)</name>
    <name type="common">Bacillus halodurans</name>
    <dbReference type="NCBI Taxonomy" id="272558"/>
    <lineage>
        <taxon>Bacteria</taxon>
        <taxon>Bacillati</taxon>
        <taxon>Bacillota</taxon>
        <taxon>Bacilli</taxon>
        <taxon>Bacillales</taxon>
        <taxon>Bacillaceae</taxon>
        <taxon>Halalkalibacterium (ex Joshi et al. 2022)</taxon>
    </lineage>
</organism>
<protein>
    <submittedName>
        <fullName evidence="1">BH2745 protein</fullName>
    </submittedName>
</protein>
<sequence length="180" mass="20083">MKHLFYSVTFFIVLVGISGCGTGNHEVDAEGAAEDVDVESASIIGYVVDVNEETTLVVSIEAERFDDSGGKEEFHNAIRFYHMPIEVEIGERIAVWAEGAIAYSYPAQAEVADVVILEEKKPEGAKLSEKEVIQRVLSEQEESALLTSITFDKESSHWNVHLQNLFGQKHERIIDENKLD</sequence>